<protein>
    <submittedName>
        <fullName evidence="2">Spindle and kinetochore-associated protein 3</fullName>
    </submittedName>
</protein>
<evidence type="ECO:0000313" key="2">
    <source>
        <dbReference type="WBParaSite" id="Hba_10312"/>
    </source>
</evidence>
<reference evidence="2" key="1">
    <citation type="submission" date="2016-11" db="UniProtKB">
        <authorList>
            <consortium name="WormBaseParasite"/>
        </authorList>
    </citation>
    <scope>IDENTIFICATION</scope>
</reference>
<keyword evidence="1" id="KW-1185">Reference proteome</keyword>
<dbReference type="WBParaSite" id="Hba_10312">
    <property type="protein sequence ID" value="Hba_10312"/>
    <property type="gene ID" value="Hba_10312"/>
</dbReference>
<sequence length="186" mass="21645">MHSVEIMVENTAICDLANMENLEDIKENRDSIFNNCSEILDHCRSNSSENFQLLLNNSNTNMSTSLGLINSLFTLHQSISIDVGKVCKDGEEKEVNENIDFQYYRDKYGSFGFDVETLDITIEELLHFMNNTDHLDNIMRSFDQMSLVGERPFPSTHILPYLKKIKYDSRWFSMLHLTSFIFHLEV</sequence>
<organism evidence="1 2">
    <name type="scientific">Heterorhabditis bacteriophora</name>
    <name type="common">Entomopathogenic nematode worm</name>
    <dbReference type="NCBI Taxonomy" id="37862"/>
    <lineage>
        <taxon>Eukaryota</taxon>
        <taxon>Metazoa</taxon>
        <taxon>Ecdysozoa</taxon>
        <taxon>Nematoda</taxon>
        <taxon>Chromadorea</taxon>
        <taxon>Rhabditida</taxon>
        <taxon>Rhabditina</taxon>
        <taxon>Rhabditomorpha</taxon>
        <taxon>Strongyloidea</taxon>
        <taxon>Heterorhabditidae</taxon>
        <taxon>Heterorhabditis</taxon>
    </lineage>
</organism>
<dbReference type="Proteomes" id="UP000095283">
    <property type="component" value="Unplaced"/>
</dbReference>
<dbReference type="AlphaFoldDB" id="A0A1I7WYV2"/>
<accession>A0A1I7WYV2</accession>
<name>A0A1I7WYV2_HETBA</name>
<evidence type="ECO:0000313" key="1">
    <source>
        <dbReference type="Proteomes" id="UP000095283"/>
    </source>
</evidence>
<proteinExistence type="predicted"/>